<name>L0K7F7_HALHC</name>
<evidence type="ECO:0000313" key="4">
    <source>
        <dbReference type="Proteomes" id="UP000010880"/>
    </source>
</evidence>
<dbReference type="OrthoDB" id="9788659at2"/>
<dbReference type="STRING" id="748449.Halha_1276"/>
<feature type="domain" description="Protein kinase" evidence="2">
    <location>
        <begin position="10"/>
        <end position="243"/>
    </location>
</feature>
<evidence type="ECO:0000313" key="3">
    <source>
        <dbReference type="EMBL" id="AGB41222.1"/>
    </source>
</evidence>
<reference evidence="4" key="1">
    <citation type="submission" date="2012-02" db="EMBL/GenBank/DDBJ databases">
        <title>The complete genome of Halobacteroides halobius DSM 5150.</title>
        <authorList>
            <person name="Lucas S."/>
            <person name="Copeland A."/>
            <person name="Lapidus A."/>
            <person name="Glavina del Rio T."/>
            <person name="Dalin E."/>
            <person name="Tice H."/>
            <person name="Bruce D."/>
            <person name="Goodwin L."/>
            <person name="Pitluck S."/>
            <person name="Peters L."/>
            <person name="Mikhailova N."/>
            <person name="Gu W."/>
            <person name="Kyrpides N."/>
            <person name="Mavromatis K."/>
            <person name="Ivanova N."/>
            <person name="Brettin T."/>
            <person name="Detter J.C."/>
            <person name="Han C."/>
            <person name="Larimer F."/>
            <person name="Land M."/>
            <person name="Hauser L."/>
            <person name="Markowitz V."/>
            <person name="Cheng J.-F."/>
            <person name="Hugenholtz P."/>
            <person name="Woyke T."/>
            <person name="Wu D."/>
            <person name="Tindall B."/>
            <person name="Pomrenke H."/>
            <person name="Brambilla E."/>
            <person name="Klenk H.-P."/>
            <person name="Eisen J.A."/>
        </authorList>
    </citation>
    <scope>NUCLEOTIDE SEQUENCE [LARGE SCALE GENOMIC DNA]</scope>
    <source>
        <strain evidence="4">ATCC 35273 / DSM 5150 / MD-1</strain>
    </source>
</reference>
<dbReference type="RefSeq" id="WP_015326944.1">
    <property type="nucleotide sequence ID" value="NC_019978.1"/>
</dbReference>
<dbReference type="GO" id="GO:0004672">
    <property type="term" value="F:protein kinase activity"/>
    <property type="evidence" value="ECO:0007669"/>
    <property type="project" value="InterPro"/>
</dbReference>
<dbReference type="AlphaFoldDB" id="L0K7F7"/>
<dbReference type="InterPro" id="IPR000719">
    <property type="entry name" value="Prot_kinase_dom"/>
</dbReference>
<dbReference type="PANTHER" id="PTHR44167">
    <property type="entry name" value="OVARIAN-SPECIFIC SERINE/THREONINE-PROTEIN KINASE LOK-RELATED"/>
    <property type="match status" value="1"/>
</dbReference>
<protein>
    <submittedName>
        <fullName evidence="3">Protein kinase family protein</fullName>
    </submittedName>
</protein>
<dbReference type="PROSITE" id="PS00107">
    <property type="entry name" value="PROTEIN_KINASE_ATP"/>
    <property type="match status" value="1"/>
</dbReference>
<dbReference type="PANTHER" id="PTHR44167:SF24">
    <property type="entry name" value="SERINE_THREONINE-PROTEIN KINASE CHK2"/>
    <property type="match status" value="1"/>
</dbReference>
<feature type="binding site" evidence="1">
    <location>
        <position position="40"/>
    </location>
    <ligand>
        <name>ATP</name>
        <dbReference type="ChEBI" id="CHEBI:30616"/>
    </ligand>
</feature>
<dbReference type="KEGG" id="hhl:Halha_1276"/>
<dbReference type="Gene3D" id="1.10.510.10">
    <property type="entry name" value="Transferase(Phosphotransferase) domain 1"/>
    <property type="match status" value="1"/>
</dbReference>
<dbReference type="InterPro" id="IPR011009">
    <property type="entry name" value="Kinase-like_dom_sf"/>
</dbReference>
<dbReference type="EMBL" id="CP003359">
    <property type="protein sequence ID" value="AGB41222.1"/>
    <property type="molecule type" value="Genomic_DNA"/>
</dbReference>
<keyword evidence="3" id="KW-0808">Transferase</keyword>
<keyword evidence="1" id="KW-0547">Nucleotide-binding</keyword>
<sequence>MKKKKLKNYEIYLNPIGKGRFGKVYMGQDLKHQRKYAIKKTTNIPMAKHEAFVMQNYGSHPLLPSFYNFFIIENKAYIVMEYFPGTNIGDRKFNTIKTRSPQKAIHLTLKILKALQHLHQKGFAHHDILPQNILFKEDNPNQIRIIDFGLTKQINNSQQNKQYKTGDLSGVAIICLYLLVGFLLETPQEIDPFINGIKSETKIKELDLITPHLKNILSKGVHPNPKKRYHSAEEFIKKLKVLL</sequence>
<dbReference type="HOGENOM" id="CLU_1141319_0_0_9"/>
<gene>
    <name evidence="3" type="ordered locus">Halha_1276</name>
</gene>
<dbReference type="Proteomes" id="UP000010880">
    <property type="component" value="Chromosome"/>
</dbReference>
<accession>L0K7F7</accession>
<dbReference type="Pfam" id="PF00069">
    <property type="entry name" value="Pkinase"/>
    <property type="match status" value="1"/>
</dbReference>
<dbReference type="SUPFAM" id="SSF56112">
    <property type="entry name" value="Protein kinase-like (PK-like)"/>
    <property type="match status" value="1"/>
</dbReference>
<dbReference type="PROSITE" id="PS50011">
    <property type="entry name" value="PROTEIN_KINASE_DOM"/>
    <property type="match status" value="1"/>
</dbReference>
<keyword evidence="1" id="KW-0067">ATP-binding</keyword>
<dbReference type="eggNOG" id="COG0515">
    <property type="taxonomic scope" value="Bacteria"/>
</dbReference>
<dbReference type="InterPro" id="IPR017441">
    <property type="entry name" value="Protein_kinase_ATP_BS"/>
</dbReference>
<evidence type="ECO:0000256" key="1">
    <source>
        <dbReference type="PROSITE-ProRule" id="PRU10141"/>
    </source>
</evidence>
<keyword evidence="4" id="KW-1185">Reference proteome</keyword>
<keyword evidence="3" id="KW-0418">Kinase</keyword>
<dbReference type="GO" id="GO:0005524">
    <property type="term" value="F:ATP binding"/>
    <property type="evidence" value="ECO:0007669"/>
    <property type="project" value="UniProtKB-UniRule"/>
</dbReference>
<evidence type="ECO:0000259" key="2">
    <source>
        <dbReference type="PROSITE" id="PS50011"/>
    </source>
</evidence>
<proteinExistence type="predicted"/>
<organism evidence="3 4">
    <name type="scientific">Halobacteroides halobius (strain ATCC 35273 / DSM 5150 / MD-1)</name>
    <dbReference type="NCBI Taxonomy" id="748449"/>
    <lineage>
        <taxon>Bacteria</taxon>
        <taxon>Bacillati</taxon>
        <taxon>Bacillota</taxon>
        <taxon>Clostridia</taxon>
        <taxon>Halanaerobiales</taxon>
        <taxon>Halobacteroidaceae</taxon>
        <taxon>Halobacteroides</taxon>
    </lineage>
</organism>